<feature type="region of interest" description="Disordered" evidence="4">
    <location>
        <begin position="290"/>
        <end position="348"/>
    </location>
</feature>
<dbReference type="EMBL" id="LGST01000016">
    <property type="protein sequence ID" value="KNE00855.1"/>
    <property type="molecule type" value="Genomic_DNA"/>
</dbReference>
<evidence type="ECO:0000256" key="1">
    <source>
        <dbReference type="ARBA" id="ARBA00023015"/>
    </source>
</evidence>
<dbReference type="VEuPathDB" id="FungiDB:QG37_01721"/>
<evidence type="ECO:0000256" key="4">
    <source>
        <dbReference type="SAM" id="MobiDB-lite"/>
    </source>
</evidence>
<reference evidence="7" key="1">
    <citation type="journal article" date="2015" name="BMC Genomics">
        <title>Draft genome of a commonly misdiagnosed multidrug resistant pathogen Candida auris.</title>
        <authorList>
            <person name="Chatterjee S."/>
            <person name="Alampalli S.V."/>
            <person name="Nageshan R.K."/>
            <person name="Chettiar S.T."/>
            <person name="Joshi S."/>
            <person name="Tatu U.S."/>
        </authorList>
    </citation>
    <scope>NUCLEOTIDE SEQUENCE [LARGE SCALE GENOMIC DNA]</scope>
    <source>
        <strain evidence="7">6684</strain>
    </source>
</reference>
<feature type="region of interest" description="Disordered" evidence="4">
    <location>
        <begin position="205"/>
        <end position="224"/>
    </location>
</feature>
<dbReference type="Proteomes" id="UP000037122">
    <property type="component" value="Unassembled WGS sequence"/>
</dbReference>
<dbReference type="AlphaFoldDB" id="A0A0L0P3P3"/>
<accession>A0A0L0P3P3</accession>
<feature type="region of interest" description="Disordered" evidence="4">
    <location>
        <begin position="244"/>
        <end position="276"/>
    </location>
</feature>
<keyword evidence="3" id="KW-0539">Nucleus</keyword>
<dbReference type="PANTHER" id="PTHR13964">
    <property type="entry name" value="RBP-RELATED"/>
    <property type="match status" value="1"/>
</dbReference>
<feature type="domain" description="ARID" evidence="5">
    <location>
        <begin position="357"/>
        <end position="469"/>
    </location>
</feature>
<name>A0A0L0P3P3_CANAR</name>
<dbReference type="VEuPathDB" id="FungiDB:B9J08_003460"/>
<evidence type="ECO:0000313" key="7">
    <source>
        <dbReference type="Proteomes" id="UP000037122"/>
    </source>
</evidence>
<feature type="region of interest" description="Disordered" evidence="4">
    <location>
        <begin position="132"/>
        <end position="152"/>
    </location>
</feature>
<evidence type="ECO:0000313" key="6">
    <source>
        <dbReference type="EMBL" id="KNE00855.1"/>
    </source>
</evidence>
<dbReference type="VEuPathDB" id="FungiDB:CJJ07_001745"/>
<dbReference type="InterPro" id="IPR001606">
    <property type="entry name" value="ARID_dom"/>
</dbReference>
<dbReference type="InterPro" id="IPR036431">
    <property type="entry name" value="ARID_dom_sf"/>
</dbReference>
<sequence length="1262" mass="139140">MSNFWFKDDAFLAPGQLNDSDMVGPIFDEPLPGSVAMAQQNQQKQPGNQHSGPDADMFAPGDMGLGEFGLQKQGNPLDNKLPQMFMRNDGGMVGQHQSLDAGQGNSGSQQLDRQKQEQLLKMRQQIMHQQMVHNQQKAQHRQQPELAGARSSPHMNINNGENPMLGAGMAGPGGMGGGGSVPQSLSQNLNQNFMSSGGMGNLNMHGGGPGGGPGGMGGPQGPGNLQFMGNQMNRVDSPHGLIQQGGNAASAKQGMGNLEGMMPQGGPQGMNLGRNQSANQNLSQNVNQMRGADSFEGSPQMGQFGGNNPAMAGQQGPGPNKNFVGQRMAGAPTPGSESGFQGNSGGPPKLTQSQFALLQYELLQMSLADYMNRRNTPITQAPVVNNKKINLLILHLLTRKIGGFHAVLRHLQTLNQPSAQVTDWTNVCRKLGLLDGIDIQSNIIAKQQIEKLVGTVYLQYILPYEQYDATEEGRKDLHARRIQFQRQLYLRFQQQQQQLQRQQQHSQASGQNLMNQNRQQSQPQQQEDLVQKQQQNFQQQNRNSPLVNQFQSAQSPHTGAMPTPSIAQGNKISQPEPLDASQPSSVPGSLQRKSSQASRSNHGSPAALQSPYLQQQGAYRSGSVTQRLASVQLRHEASTTPRRLVVATGEELVEGDPNTIRKYVPIKESTDTHGSIKLKNISDISAEIELTKPVYLFAPELGSLNIHALTMSLKNYLISNPGEIYSALNTLLVTTTDANCQFKVSDAPELLDALINAGLKILSHVQKAQTSEDLYQDVKSRPSGPIEAVFEKYVKEDEMNGEDIVYNVDSLTAELVEDDDSDIEVDDIFSPEFRETELPESSSESPGYSTLEMPDFLTGLLKFREENKHYFSKIQTKSATDTRIFFVDLMITVTMTLRNLSFTGDSRALMASNRLFRDLIFKTIKAVAVNPDAFVFQRKRFCLLKDCLVMLDQIAFHMELESLEEAFLTYLLVSAFAPKLDEHEDDPNRRFDIPGAQVDIHTYLPYGVDTFAKLLVREPKSRAFLQAVLTGSLNVTSSAEHPSARSVTVTPEDHHETKKLALAYLKGDQHALKSGRLLTRAFKLMMSTVPFTVSGIEFTRFALQRSTTTLQALFGVKLIIDLIPSEDVNAHLHNLPLWWLAGNIQMLLFNFTKNTLSLITESVKFPRHTQEHKILSCVGTRSLTVVNSLLGRAVTMKKSLENGELDDSPEKDEIKGAIHKVESLYRVQPESEFVLNTLLAASIDPDVAQEVVRLHGLLDHFQ</sequence>
<dbReference type="GO" id="GO:0000976">
    <property type="term" value="F:transcription cis-regulatory region binding"/>
    <property type="evidence" value="ECO:0007669"/>
    <property type="project" value="TreeGrafter"/>
</dbReference>
<feature type="compositionally biased region" description="Polar residues" evidence="4">
    <location>
        <begin position="505"/>
        <end position="515"/>
    </location>
</feature>
<feature type="compositionally biased region" description="Polar residues" evidence="4">
    <location>
        <begin position="544"/>
        <end position="557"/>
    </location>
</feature>
<dbReference type="InterPro" id="IPR051232">
    <property type="entry name" value="ARID/SWI1_ChromRemod"/>
</dbReference>
<dbReference type="Gene3D" id="1.10.150.60">
    <property type="entry name" value="ARID DNA-binding domain"/>
    <property type="match status" value="1"/>
</dbReference>
<feature type="compositionally biased region" description="Low complexity" evidence="4">
    <location>
        <begin position="516"/>
        <end position="543"/>
    </location>
</feature>
<dbReference type="Pfam" id="PF01388">
    <property type="entry name" value="ARID"/>
    <property type="match status" value="1"/>
</dbReference>
<gene>
    <name evidence="6" type="ORF">QG37_01721</name>
</gene>
<organism evidence="6 7">
    <name type="scientific">Candidozyma auris</name>
    <name type="common">Yeast</name>
    <name type="synonym">Candida auris</name>
    <dbReference type="NCBI Taxonomy" id="498019"/>
    <lineage>
        <taxon>Eukaryota</taxon>
        <taxon>Fungi</taxon>
        <taxon>Dikarya</taxon>
        <taxon>Ascomycota</taxon>
        <taxon>Saccharomycotina</taxon>
        <taxon>Pichiomycetes</taxon>
        <taxon>Metschnikowiaceae</taxon>
        <taxon>Candidozyma</taxon>
    </lineage>
</organism>
<dbReference type="VEuPathDB" id="FungiDB:CJI96_0002008"/>
<feature type="region of interest" description="Disordered" evidence="4">
    <location>
        <begin position="92"/>
        <end position="115"/>
    </location>
</feature>
<feature type="compositionally biased region" description="Gly residues" evidence="4">
    <location>
        <begin position="205"/>
        <end position="221"/>
    </location>
</feature>
<evidence type="ECO:0000256" key="3">
    <source>
        <dbReference type="ARBA" id="ARBA00023242"/>
    </source>
</evidence>
<dbReference type="SUPFAM" id="SSF46774">
    <property type="entry name" value="ARID-like"/>
    <property type="match status" value="1"/>
</dbReference>
<dbReference type="VEuPathDB" id="FungiDB:CJJ09_000646"/>
<dbReference type="GO" id="GO:0006357">
    <property type="term" value="P:regulation of transcription by RNA polymerase II"/>
    <property type="evidence" value="ECO:0007669"/>
    <property type="project" value="TreeGrafter"/>
</dbReference>
<keyword evidence="2" id="KW-0804">Transcription</keyword>
<dbReference type="PANTHER" id="PTHR13964:SF27">
    <property type="entry name" value="HAT-TRICK, ISOFORM D"/>
    <property type="match status" value="1"/>
</dbReference>
<evidence type="ECO:0000259" key="5">
    <source>
        <dbReference type="PROSITE" id="PS51011"/>
    </source>
</evidence>
<protein>
    <recommendedName>
        <fullName evidence="5">ARID domain-containing protein</fullName>
    </recommendedName>
</protein>
<feature type="region of interest" description="Disordered" evidence="4">
    <location>
        <begin position="499"/>
        <end position="607"/>
    </location>
</feature>
<dbReference type="VEuPathDB" id="FungiDB:CJI97_003534"/>
<dbReference type="SMART" id="SM01014">
    <property type="entry name" value="ARID"/>
    <property type="match status" value="1"/>
</dbReference>
<proteinExistence type="predicted"/>
<comment type="caution">
    <text evidence="6">The sequence shown here is derived from an EMBL/GenBank/DDBJ whole genome shotgun (WGS) entry which is preliminary data.</text>
</comment>
<keyword evidence="1" id="KW-0805">Transcription regulation</keyword>
<evidence type="ECO:0000256" key="2">
    <source>
        <dbReference type="ARBA" id="ARBA00023163"/>
    </source>
</evidence>
<dbReference type="SMART" id="SM00501">
    <property type="entry name" value="BRIGHT"/>
    <property type="match status" value="1"/>
</dbReference>
<feature type="compositionally biased region" description="Polar residues" evidence="4">
    <location>
        <begin position="581"/>
        <end position="603"/>
    </location>
</feature>
<dbReference type="GO" id="GO:0016514">
    <property type="term" value="C:SWI/SNF complex"/>
    <property type="evidence" value="ECO:0007669"/>
    <property type="project" value="TreeGrafter"/>
</dbReference>
<dbReference type="PROSITE" id="PS51011">
    <property type="entry name" value="ARID"/>
    <property type="match status" value="1"/>
</dbReference>